<protein>
    <submittedName>
        <fullName evidence="1">Uncharacterized protein</fullName>
    </submittedName>
</protein>
<organism evidence="1 2">
    <name type="scientific">Lophiotrema nucula</name>
    <dbReference type="NCBI Taxonomy" id="690887"/>
    <lineage>
        <taxon>Eukaryota</taxon>
        <taxon>Fungi</taxon>
        <taxon>Dikarya</taxon>
        <taxon>Ascomycota</taxon>
        <taxon>Pezizomycotina</taxon>
        <taxon>Dothideomycetes</taxon>
        <taxon>Pleosporomycetidae</taxon>
        <taxon>Pleosporales</taxon>
        <taxon>Lophiotremataceae</taxon>
        <taxon>Lophiotrema</taxon>
    </lineage>
</organism>
<dbReference type="AlphaFoldDB" id="A0A6A5YTR0"/>
<dbReference type="EMBL" id="ML977338">
    <property type="protein sequence ID" value="KAF2110396.1"/>
    <property type="molecule type" value="Genomic_DNA"/>
</dbReference>
<dbReference type="PANTHER" id="PTHR42085:SF1">
    <property type="entry name" value="F-BOX DOMAIN-CONTAINING PROTEIN"/>
    <property type="match status" value="1"/>
</dbReference>
<dbReference type="Proteomes" id="UP000799770">
    <property type="component" value="Unassembled WGS sequence"/>
</dbReference>
<reference evidence="1" key="1">
    <citation type="journal article" date="2020" name="Stud. Mycol.">
        <title>101 Dothideomycetes genomes: a test case for predicting lifestyles and emergence of pathogens.</title>
        <authorList>
            <person name="Haridas S."/>
            <person name="Albert R."/>
            <person name="Binder M."/>
            <person name="Bloem J."/>
            <person name="Labutti K."/>
            <person name="Salamov A."/>
            <person name="Andreopoulos B."/>
            <person name="Baker S."/>
            <person name="Barry K."/>
            <person name="Bills G."/>
            <person name="Bluhm B."/>
            <person name="Cannon C."/>
            <person name="Castanera R."/>
            <person name="Culley D."/>
            <person name="Daum C."/>
            <person name="Ezra D."/>
            <person name="Gonzalez J."/>
            <person name="Henrissat B."/>
            <person name="Kuo A."/>
            <person name="Liang C."/>
            <person name="Lipzen A."/>
            <person name="Lutzoni F."/>
            <person name="Magnuson J."/>
            <person name="Mondo S."/>
            <person name="Nolan M."/>
            <person name="Ohm R."/>
            <person name="Pangilinan J."/>
            <person name="Park H.-J."/>
            <person name="Ramirez L."/>
            <person name="Alfaro M."/>
            <person name="Sun H."/>
            <person name="Tritt A."/>
            <person name="Yoshinaga Y."/>
            <person name="Zwiers L.-H."/>
            <person name="Turgeon B."/>
            <person name="Goodwin S."/>
            <person name="Spatafora J."/>
            <person name="Crous P."/>
            <person name="Grigoriev I."/>
        </authorList>
    </citation>
    <scope>NUCLEOTIDE SEQUENCE</scope>
    <source>
        <strain evidence="1">CBS 627.86</strain>
    </source>
</reference>
<evidence type="ECO:0000313" key="2">
    <source>
        <dbReference type="Proteomes" id="UP000799770"/>
    </source>
</evidence>
<dbReference type="InterPro" id="IPR038883">
    <property type="entry name" value="AN11006-like"/>
</dbReference>
<dbReference type="OrthoDB" id="288942at2759"/>
<dbReference type="PANTHER" id="PTHR42085">
    <property type="entry name" value="F-BOX DOMAIN-CONTAINING PROTEIN"/>
    <property type="match status" value="1"/>
</dbReference>
<accession>A0A6A5YTR0</accession>
<evidence type="ECO:0000313" key="1">
    <source>
        <dbReference type="EMBL" id="KAF2110396.1"/>
    </source>
</evidence>
<keyword evidence="2" id="KW-1185">Reference proteome</keyword>
<name>A0A6A5YTR0_9PLEO</name>
<proteinExistence type="predicted"/>
<sequence length="297" mass="34289">MASSKTAVDTNSAHNQLQSPLFGKLPAEIRNEIFELALQEYEDPERPYEKDTYYTRPGFTGRKRIDVALMQTCKLAYAEARMVPFKSLELSFYLGNSSRVPGEYRRNGPPRRGAGSDCHEALGNEHLSMEQWSAIKHVHIFPQLYAFNGASIASRFGNRKDFKPSVVTITIRYADWWYWENNRKLELMNLRTHTITWPDSVEKIVMEFETREGKRKELEHIIKEIMDDPAGWQYSRENTGPLCIDRDEGVKEWNWDGPTTFGGTTSYPHHGDKDSMAYVVKALTWKPAPVEEDDDDN</sequence>
<gene>
    <name evidence="1" type="ORF">BDV96DRAFT_651041</name>
</gene>